<keyword evidence="4" id="KW-1185">Reference proteome</keyword>
<feature type="transmembrane region" description="Helical" evidence="1">
    <location>
        <begin position="82"/>
        <end position="105"/>
    </location>
</feature>
<evidence type="ECO:0000313" key="4">
    <source>
        <dbReference type="Proteomes" id="UP000287166"/>
    </source>
</evidence>
<protein>
    <recommendedName>
        <fullName evidence="2">DUF6534 domain-containing protein</fullName>
    </recommendedName>
</protein>
<name>A0A401GFT9_9APHY</name>
<keyword evidence="1" id="KW-0812">Transmembrane</keyword>
<feature type="transmembrane region" description="Helical" evidence="1">
    <location>
        <begin position="46"/>
        <end position="70"/>
    </location>
</feature>
<dbReference type="Pfam" id="PF20152">
    <property type="entry name" value="DUF6534"/>
    <property type="match status" value="1"/>
</dbReference>
<dbReference type="AlphaFoldDB" id="A0A401GFT9"/>
<organism evidence="3 4">
    <name type="scientific">Sparassis crispa</name>
    <dbReference type="NCBI Taxonomy" id="139825"/>
    <lineage>
        <taxon>Eukaryota</taxon>
        <taxon>Fungi</taxon>
        <taxon>Dikarya</taxon>
        <taxon>Basidiomycota</taxon>
        <taxon>Agaricomycotina</taxon>
        <taxon>Agaricomycetes</taxon>
        <taxon>Polyporales</taxon>
        <taxon>Sparassidaceae</taxon>
        <taxon>Sparassis</taxon>
    </lineage>
</organism>
<dbReference type="Proteomes" id="UP000287166">
    <property type="component" value="Unassembled WGS sequence"/>
</dbReference>
<evidence type="ECO:0000313" key="3">
    <source>
        <dbReference type="EMBL" id="GBE81040.1"/>
    </source>
</evidence>
<dbReference type="OrthoDB" id="2535105at2759"/>
<dbReference type="RefSeq" id="XP_027611953.1">
    <property type="nucleotide sequence ID" value="XM_027756152.1"/>
</dbReference>
<proteinExistence type="predicted"/>
<sequence>MSNGINSTMGALLLGVLFGSVGFGITTVQTFQYIRNFPNDHWLIRATVYLLLGLDTLHVAFCWHMMYHFLILNYNNSPALGVAPWSFSISVVMTVFISVIVQCFYARRMFLLGNRNWILMILIVLVAISRLVLGMIVAVSFFLRPSFDAAYKDLAPQIGLALGLSTLIDCSIAGSLVYYLRSHRTGFNTTDGFLDKFTYWSVSNGLLTSIVSVAIIILFIVRPDLIYLGVYIILSKLYINALLANLNYRKVIRGRGVDDTDTMDLSGWCASLPMFSFRNWSVKGTVKGTDGLVQPSPSGVQIVTMITTDRVQDLGADEDPDVVLVVEDDRGADAKPEGLENALASAAENDNTRILGP</sequence>
<evidence type="ECO:0000259" key="2">
    <source>
        <dbReference type="Pfam" id="PF20152"/>
    </source>
</evidence>
<accession>A0A401GFT9</accession>
<keyword evidence="1" id="KW-1133">Transmembrane helix</keyword>
<gene>
    <name evidence="3" type="ORF">SCP_0307630</name>
</gene>
<dbReference type="PANTHER" id="PTHR40465">
    <property type="entry name" value="CHROMOSOME 1, WHOLE GENOME SHOTGUN SEQUENCE"/>
    <property type="match status" value="1"/>
</dbReference>
<comment type="caution">
    <text evidence="3">The sequence shown here is derived from an EMBL/GenBank/DDBJ whole genome shotgun (WGS) entry which is preliminary data.</text>
</comment>
<dbReference type="InParanoid" id="A0A401GFT9"/>
<dbReference type="InterPro" id="IPR045339">
    <property type="entry name" value="DUF6534"/>
</dbReference>
<dbReference type="GeneID" id="38777957"/>
<reference evidence="3 4" key="1">
    <citation type="journal article" date="2018" name="Sci. Rep.">
        <title>Genome sequence of the cauliflower mushroom Sparassis crispa (Hanabiratake) and its association with beneficial usage.</title>
        <authorList>
            <person name="Kiyama R."/>
            <person name="Furutani Y."/>
            <person name="Kawaguchi K."/>
            <person name="Nakanishi T."/>
        </authorList>
    </citation>
    <scope>NUCLEOTIDE SEQUENCE [LARGE SCALE GENOMIC DNA]</scope>
</reference>
<evidence type="ECO:0000256" key="1">
    <source>
        <dbReference type="SAM" id="Phobius"/>
    </source>
</evidence>
<dbReference type="PANTHER" id="PTHR40465:SF1">
    <property type="entry name" value="DUF6534 DOMAIN-CONTAINING PROTEIN"/>
    <property type="match status" value="1"/>
</dbReference>
<feature type="transmembrane region" description="Helical" evidence="1">
    <location>
        <begin position="226"/>
        <end position="246"/>
    </location>
</feature>
<feature type="domain" description="DUF6534" evidence="2">
    <location>
        <begin position="165"/>
        <end position="250"/>
    </location>
</feature>
<feature type="transmembrane region" description="Helical" evidence="1">
    <location>
        <begin position="117"/>
        <end position="143"/>
    </location>
</feature>
<feature type="transmembrane region" description="Helical" evidence="1">
    <location>
        <begin position="12"/>
        <end position="34"/>
    </location>
</feature>
<dbReference type="EMBL" id="BFAD01000003">
    <property type="protein sequence ID" value="GBE81040.1"/>
    <property type="molecule type" value="Genomic_DNA"/>
</dbReference>
<feature type="transmembrane region" description="Helical" evidence="1">
    <location>
        <begin position="199"/>
        <end position="220"/>
    </location>
</feature>
<feature type="transmembrane region" description="Helical" evidence="1">
    <location>
        <begin position="155"/>
        <end position="179"/>
    </location>
</feature>
<keyword evidence="1" id="KW-0472">Membrane</keyword>